<dbReference type="GO" id="GO:0009307">
    <property type="term" value="P:DNA restriction-modification system"/>
    <property type="evidence" value="ECO:0007669"/>
    <property type="project" value="UniProtKB-KW"/>
</dbReference>
<evidence type="ECO:0000256" key="4">
    <source>
        <dbReference type="ARBA" id="ARBA00022679"/>
    </source>
</evidence>
<evidence type="ECO:0000256" key="3">
    <source>
        <dbReference type="ARBA" id="ARBA00022603"/>
    </source>
</evidence>
<dbReference type="GO" id="GO:0009007">
    <property type="term" value="F:site-specific DNA-methyltransferase (adenine-specific) activity"/>
    <property type="evidence" value="ECO:0007669"/>
    <property type="project" value="UniProtKB-EC"/>
</dbReference>
<reference evidence="10 11" key="1">
    <citation type="journal article" date="2020" name="Arch. Microbiol.">
        <title>Bradyrhizobium uaiense sp. nov., a new highly efficient cowpea symbiont.</title>
        <authorList>
            <person name="Cabral Michel D."/>
            <person name="Azarias Guimaraes A."/>
            <person name="Martins da Costa E."/>
            <person name="Soares de Carvalho T."/>
            <person name="Balsanelli E."/>
            <person name="Willems A."/>
            <person name="Maltempi de Souza E."/>
            <person name="de Souza Moreira F.M."/>
        </authorList>
    </citation>
    <scope>NUCLEOTIDE SEQUENCE [LARGE SCALE GENOMIC DNA]</scope>
    <source>
        <strain evidence="10 11">UFLA 03-164</strain>
    </source>
</reference>
<comment type="similarity">
    <text evidence="1">Belongs to the N(4)/N(6)-methyltransferase family.</text>
</comment>
<dbReference type="InterPro" id="IPR003356">
    <property type="entry name" value="DNA_methylase_A-5"/>
</dbReference>
<dbReference type="Proteomes" id="UP000468531">
    <property type="component" value="Unassembled WGS sequence"/>
</dbReference>
<dbReference type="SUPFAM" id="SSF53335">
    <property type="entry name" value="S-adenosyl-L-methionine-dependent methyltransferases"/>
    <property type="match status" value="1"/>
</dbReference>
<protein>
    <recommendedName>
        <fullName evidence="2">site-specific DNA-methyltransferase (adenine-specific)</fullName>
        <ecNumber evidence="2">2.1.1.72</ecNumber>
    </recommendedName>
</protein>
<keyword evidence="11" id="KW-1185">Reference proteome</keyword>
<dbReference type="PRINTS" id="PR00507">
    <property type="entry name" value="N12N6MTFRASE"/>
</dbReference>
<keyword evidence="6" id="KW-0680">Restriction system</keyword>
<dbReference type="AlphaFoldDB" id="A0A6P1BP58"/>
<keyword evidence="3 10" id="KW-0489">Methyltransferase</keyword>
<proteinExistence type="inferred from homology"/>
<dbReference type="InterPro" id="IPR051537">
    <property type="entry name" value="DNA_Adenine_Mtase"/>
</dbReference>
<comment type="caution">
    <text evidence="10">The sequence shown here is derived from an EMBL/GenBank/DDBJ whole genome shotgun (WGS) entry which is preliminary data.</text>
</comment>
<evidence type="ECO:0000256" key="5">
    <source>
        <dbReference type="ARBA" id="ARBA00022691"/>
    </source>
</evidence>
<evidence type="ECO:0000256" key="8">
    <source>
        <dbReference type="ARBA" id="ARBA00047942"/>
    </source>
</evidence>
<organism evidence="10 11">
    <name type="scientific">Bradyrhizobium uaiense</name>
    <dbReference type="NCBI Taxonomy" id="2594946"/>
    <lineage>
        <taxon>Bacteria</taxon>
        <taxon>Pseudomonadati</taxon>
        <taxon>Pseudomonadota</taxon>
        <taxon>Alphaproteobacteria</taxon>
        <taxon>Hyphomicrobiales</taxon>
        <taxon>Nitrobacteraceae</taxon>
        <taxon>Bradyrhizobium</taxon>
    </lineage>
</organism>
<evidence type="ECO:0000256" key="2">
    <source>
        <dbReference type="ARBA" id="ARBA00011900"/>
    </source>
</evidence>
<evidence type="ECO:0000313" key="10">
    <source>
        <dbReference type="EMBL" id="NEV00328.1"/>
    </source>
</evidence>
<dbReference type="PANTHER" id="PTHR42933:SF3">
    <property type="entry name" value="TYPE I RESTRICTION ENZYME MJAVIII METHYLASE SUBUNIT"/>
    <property type="match status" value="1"/>
</dbReference>
<dbReference type="Pfam" id="PF02384">
    <property type="entry name" value="N6_Mtase"/>
    <property type="match status" value="1"/>
</dbReference>
<keyword evidence="4" id="KW-0808">Transferase</keyword>
<name>A0A6P1BP58_9BRAD</name>
<feature type="domain" description="DNA methylase adenine-specific" evidence="9">
    <location>
        <begin position="101"/>
        <end position="218"/>
    </location>
</feature>
<dbReference type="RefSeq" id="WP_163159896.1">
    <property type="nucleotide sequence ID" value="NZ_VKHP01000172.1"/>
</dbReference>
<dbReference type="Gene3D" id="3.40.50.150">
    <property type="entry name" value="Vaccinia Virus protein VP39"/>
    <property type="match status" value="1"/>
</dbReference>
<comment type="catalytic activity">
    <reaction evidence="8">
        <text>a 2'-deoxyadenosine in DNA + S-adenosyl-L-methionine = an N(6)-methyl-2'-deoxyadenosine in DNA + S-adenosyl-L-homocysteine + H(+)</text>
        <dbReference type="Rhea" id="RHEA:15197"/>
        <dbReference type="Rhea" id="RHEA-COMP:12418"/>
        <dbReference type="Rhea" id="RHEA-COMP:12419"/>
        <dbReference type="ChEBI" id="CHEBI:15378"/>
        <dbReference type="ChEBI" id="CHEBI:57856"/>
        <dbReference type="ChEBI" id="CHEBI:59789"/>
        <dbReference type="ChEBI" id="CHEBI:90615"/>
        <dbReference type="ChEBI" id="CHEBI:90616"/>
        <dbReference type="EC" id="2.1.1.72"/>
    </reaction>
</comment>
<dbReference type="GO" id="GO:0008170">
    <property type="term" value="F:N-methyltransferase activity"/>
    <property type="evidence" value="ECO:0007669"/>
    <property type="project" value="InterPro"/>
</dbReference>
<sequence length="401" mass="43908">MTVEAFAADAAMGRFYTNPSIGDVLISSIRARPKRIIDLGSGGGALTLAALRKWSPTEIITVDIDERKRSRLDYSNSRRHVHVVADALDFDLPRLLPPGALFDAAICNPPYITPTWKPAFRAILEDAGLADAIDGSPLLGADVLFLAQNLRLTKIGGRVGLIVPDGVVTGRRLVGLRRRIMSDHCVESVVQLPRNCFKSTEAQAFIMVLAKQRPQASTISLRQLDNAGKLSEPVLVDADRAAERCDYAYHSATQSPAKQTFTLKDAKAAIVRGSMHSGEAKRSHHPYVHTSDLPTEGPRRLSFSKDHAISRGRKFALAEPGDILVARIGRNLHFKVAIVSTGRLPLTDSIFRIRVTRRWRKMVFMGLSSQQGAAALQAAARGVGARVLTKDDLMRIELLRS</sequence>
<dbReference type="InterPro" id="IPR044946">
    <property type="entry name" value="Restrct_endonuc_typeI_TRD_sf"/>
</dbReference>
<dbReference type="GO" id="GO:0032259">
    <property type="term" value="P:methylation"/>
    <property type="evidence" value="ECO:0007669"/>
    <property type="project" value="UniProtKB-KW"/>
</dbReference>
<gene>
    <name evidence="10" type="ORF">FNJ47_32085</name>
</gene>
<dbReference type="GO" id="GO:0003677">
    <property type="term" value="F:DNA binding"/>
    <property type="evidence" value="ECO:0007669"/>
    <property type="project" value="UniProtKB-KW"/>
</dbReference>
<evidence type="ECO:0000259" key="9">
    <source>
        <dbReference type="Pfam" id="PF02384"/>
    </source>
</evidence>
<dbReference type="InterPro" id="IPR002052">
    <property type="entry name" value="DNA_methylase_N6_adenine_CS"/>
</dbReference>
<dbReference type="EMBL" id="VKHP01000172">
    <property type="protein sequence ID" value="NEV00328.1"/>
    <property type="molecule type" value="Genomic_DNA"/>
</dbReference>
<dbReference type="CDD" id="cd02440">
    <property type="entry name" value="AdoMet_MTases"/>
    <property type="match status" value="1"/>
</dbReference>
<keyword evidence="7" id="KW-0238">DNA-binding</keyword>
<dbReference type="Gene3D" id="3.90.220.20">
    <property type="entry name" value="DNA methylase specificity domains"/>
    <property type="match status" value="1"/>
</dbReference>
<dbReference type="PROSITE" id="PS00092">
    <property type="entry name" value="N6_MTASE"/>
    <property type="match status" value="1"/>
</dbReference>
<evidence type="ECO:0000256" key="7">
    <source>
        <dbReference type="ARBA" id="ARBA00023125"/>
    </source>
</evidence>
<evidence type="ECO:0000256" key="6">
    <source>
        <dbReference type="ARBA" id="ARBA00022747"/>
    </source>
</evidence>
<evidence type="ECO:0000256" key="1">
    <source>
        <dbReference type="ARBA" id="ARBA00006594"/>
    </source>
</evidence>
<evidence type="ECO:0000313" key="11">
    <source>
        <dbReference type="Proteomes" id="UP000468531"/>
    </source>
</evidence>
<dbReference type="EC" id="2.1.1.72" evidence="2"/>
<dbReference type="PANTHER" id="PTHR42933">
    <property type="entry name" value="SLR6095 PROTEIN"/>
    <property type="match status" value="1"/>
</dbReference>
<dbReference type="InterPro" id="IPR029063">
    <property type="entry name" value="SAM-dependent_MTases_sf"/>
</dbReference>
<keyword evidence="5" id="KW-0949">S-adenosyl-L-methionine</keyword>
<accession>A0A6P1BP58</accession>